<reference evidence="8" key="1">
    <citation type="submission" date="2021-02" db="EMBL/GenBank/DDBJ databases">
        <authorList>
            <person name="Dougan E. K."/>
            <person name="Rhodes N."/>
            <person name="Thang M."/>
            <person name="Chan C."/>
        </authorList>
    </citation>
    <scope>NUCLEOTIDE SEQUENCE</scope>
</reference>
<feature type="transmembrane region" description="Helical" evidence="6">
    <location>
        <begin position="42"/>
        <end position="66"/>
    </location>
</feature>
<dbReference type="GO" id="GO:0003968">
    <property type="term" value="F:RNA-directed RNA polymerase activity"/>
    <property type="evidence" value="ECO:0007669"/>
    <property type="project" value="InterPro"/>
</dbReference>
<gene>
    <name evidence="8" type="primary">slc35b2</name>
    <name evidence="8" type="ORF">SNEC2469_LOCUS23352</name>
</gene>
<dbReference type="InterPro" id="IPR013657">
    <property type="entry name" value="SCL35B1-4/HUT1"/>
</dbReference>
<proteinExistence type="predicted"/>
<dbReference type="GO" id="GO:0000139">
    <property type="term" value="C:Golgi membrane"/>
    <property type="evidence" value="ECO:0007669"/>
    <property type="project" value="TreeGrafter"/>
</dbReference>
<evidence type="ECO:0000256" key="2">
    <source>
        <dbReference type="ARBA" id="ARBA00022448"/>
    </source>
</evidence>
<keyword evidence="2" id="KW-0813">Transport</keyword>
<keyword evidence="5 6" id="KW-0472">Membrane</keyword>
<dbReference type="InterPro" id="IPR057596">
    <property type="entry name" value="RDRP_core"/>
</dbReference>
<evidence type="ECO:0000256" key="6">
    <source>
        <dbReference type="SAM" id="Phobius"/>
    </source>
</evidence>
<dbReference type="InterPro" id="IPR027417">
    <property type="entry name" value="P-loop_NTPase"/>
</dbReference>
<feature type="transmembrane region" description="Helical" evidence="6">
    <location>
        <begin position="291"/>
        <end position="310"/>
    </location>
</feature>
<dbReference type="GO" id="GO:0046964">
    <property type="term" value="F:3'-phosphoadenosine 5'-phosphosulfate transmembrane transporter activity"/>
    <property type="evidence" value="ECO:0007669"/>
    <property type="project" value="TreeGrafter"/>
</dbReference>
<dbReference type="Pfam" id="PF05183">
    <property type="entry name" value="RdRP"/>
    <property type="match status" value="1"/>
</dbReference>
<evidence type="ECO:0000259" key="7">
    <source>
        <dbReference type="Pfam" id="PF05183"/>
    </source>
</evidence>
<name>A0A812YSH9_9DINO</name>
<dbReference type="EMBL" id="CAJNJA010043474">
    <property type="protein sequence ID" value="CAE7793973.1"/>
    <property type="molecule type" value="Genomic_DNA"/>
</dbReference>
<organism evidence="8 9">
    <name type="scientific">Symbiodinium necroappetens</name>
    <dbReference type="NCBI Taxonomy" id="1628268"/>
    <lineage>
        <taxon>Eukaryota</taxon>
        <taxon>Sar</taxon>
        <taxon>Alveolata</taxon>
        <taxon>Dinophyceae</taxon>
        <taxon>Suessiales</taxon>
        <taxon>Symbiodiniaceae</taxon>
        <taxon>Symbiodinium</taxon>
    </lineage>
</organism>
<feature type="transmembrane region" description="Helical" evidence="6">
    <location>
        <begin position="258"/>
        <end position="279"/>
    </location>
</feature>
<dbReference type="PANTHER" id="PTHR10778">
    <property type="entry name" value="SOLUTE CARRIER FAMILY 35 MEMBER B"/>
    <property type="match status" value="1"/>
</dbReference>
<feature type="domain" description="RDRP core" evidence="7">
    <location>
        <begin position="720"/>
        <end position="1374"/>
    </location>
</feature>
<keyword evidence="9" id="KW-1185">Reference proteome</keyword>
<dbReference type="GO" id="GO:0005789">
    <property type="term" value="C:endoplasmic reticulum membrane"/>
    <property type="evidence" value="ECO:0007669"/>
    <property type="project" value="TreeGrafter"/>
</dbReference>
<evidence type="ECO:0000313" key="8">
    <source>
        <dbReference type="EMBL" id="CAE7793973.1"/>
    </source>
</evidence>
<evidence type="ECO:0000256" key="3">
    <source>
        <dbReference type="ARBA" id="ARBA00022692"/>
    </source>
</evidence>
<evidence type="ECO:0000256" key="4">
    <source>
        <dbReference type="ARBA" id="ARBA00022989"/>
    </source>
</evidence>
<dbReference type="PANTHER" id="PTHR10778:SF13">
    <property type="entry name" value="ADENOSINE 3'-PHOSPHO 5'-PHOSPHOSULFATE TRANSPORTER 1"/>
    <property type="match status" value="1"/>
</dbReference>
<protein>
    <submittedName>
        <fullName evidence="8">Slc35b2 protein</fullName>
    </submittedName>
</protein>
<comment type="caution">
    <text evidence="8">The sequence shown here is derived from an EMBL/GenBank/DDBJ whole genome shotgun (WGS) entry which is preliminary data.</text>
</comment>
<evidence type="ECO:0000256" key="5">
    <source>
        <dbReference type="ARBA" id="ARBA00023136"/>
    </source>
</evidence>
<dbReference type="Pfam" id="PF08449">
    <property type="entry name" value="UAA"/>
    <property type="match status" value="1"/>
</dbReference>
<feature type="transmembrane region" description="Helical" evidence="6">
    <location>
        <begin position="12"/>
        <end position="30"/>
    </location>
</feature>
<evidence type="ECO:0000313" key="9">
    <source>
        <dbReference type="Proteomes" id="UP000601435"/>
    </source>
</evidence>
<evidence type="ECO:0000256" key="1">
    <source>
        <dbReference type="ARBA" id="ARBA00004141"/>
    </source>
</evidence>
<sequence length="1541" mass="173734">MAEGQVSSASWCVFYGAGIIGTLVLYGILQEGIMTVAYDGNLFQYSVFLVLCNRLAAVMFAVCMAASQGESMRNAAPLWKYLVVSLSNVYASSCQYEALKYVSFAVQMLGKSFKMMPVMIWGIIIAGKAYSGRDWLVALAVTLGCTEFLMTGPTHSKLDAGNSFKGFLLLGCFLALDGLTSTFQEKLFKEHKTTKYNQMLYINGLSATVSLVTLLATGQFMPAVAFGFAHPQFWLDSALLSGSAVASQFFIYSQIKEFGALVFAATMNVRQVVSILVSYLKYHNPVTGLQVLGLGLIFSALFYKSVLAMLEAPSKEEKKPILADAKSEEALETSKDKDDAGKEWERGLRFVSGEDYVYSKESGRYCALHAGRANPKAWSLALECRNFHDGLSKEIFYQERLFVMSRPRVFRRYHRILGLSGSIGSEPERKFLQETYRAAFFEVPPFLKTCRGSPFHEPLPAKLGEMHTPVYVEETVEAQTARIAEVAFEARERVPVLIIAKDRIHADQLVESLRLSARSRGLGGACEDAVRSLSRTLYEAEPEQWKENLNRATMPLGGGGGRNKTWRVTVTDRRGGRGTDYRVDDSDVDGAGGLLLIPSIVPTSQREWIQFLGRTDFQLQRLMKVSQSREDADKRLKFTKDGETCDVSVSFDQDHGGFLCKCADGTTWPIKEAMTYLHFGDVEPIQTVTDDAISRMSYHAIMEIDDDNHRRFSADRIEKGPPCRFYRKFGEDRFLRVTICTKSRGDGAPETKRLSKQMLRRHLQPFSWCGRWWSYFTSKVRKQDKRYRKDPGAKREMQHIFFATHSWTPKEEKEQTAKEHVHAFWNDHTSSMNLQNWSVQTVYRTHIPEIVKSSCCPTCKQHFLCRKPDRTWSNEKDLREKGKYMKRLDLGFTAATPTIQFDSDKIYEQDFCSSIDDLRSSSGAVLTDGCGRLGLDAAEAISHKLGLDFIPAVFQGRIGSCKGLWIVDTALSDSRGIEMRDSMTKWLMDWADASLDKEDRTFEVRAYSKFSADSATLNGQLIAVLESGGVPAEVFERLQKDHLDAFAAKRFCGETSSVARTITNPQAGKSGLVVDMCNANYDPRLDPYGMKWLVEYNYGAVKELAERPNYECKQAWRAFIAPDFSQELRPLEGIFRINGSKKGYVSGDVVVARSPCTAPWDVQKIRLLSHAEIIRRFGTLGPSFLHDNVLIMSANTDCKRAPAADLAGGDYDGDEVIIIADEDIVNAFKPTEYDRDIDEKTQKLVSLVAENQRTRHPHEDSTEAFDMACQAAAFMSESLSLASHYAYLWAWFADWPDYGVKDDVTIQLGLIYQLSLDNKLHGDQKEVSQCIRQHLNLPIPIRVPGWHPAAAAASKEQGQRAEQSESALGRLAERITSRGSKSLREKWRDLYGGPVYQMLNQHFRQPASVQLEQAAFICGDLGLILKYSDDAENALQKYCDIRRNGDYQRLPQHCQEFRYNLQRWLPNDIQRSQFAYAVYRKMYHKAGELMKTGTIEAAESYFGAAWELCGEDLLRYFATDGASVPLANVSQKVLRKNRGFR</sequence>
<feature type="transmembrane region" description="Helical" evidence="6">
    <location>
        <begin position="200"/>
        <end position="221"/>
    </location>
</feature>
<dbReference type="Proteomes" id="UP000601435">
    <property type="component" value="Unassembled WGS sequence"/>
</dbReference>
<comment type="subcellular location">
    <subcellularLocation>
        <location evidence="1">Membrane</location>
        <topology evidence="1">Multi-pass membrane protein</topology>
    </subcellularLocation>
</comment>
<accession>A0A812YSH9</accession>
<dbReference type="OrthoDB" id="427231at2759"/>
<keyword evidence="3 6" id="KW-0812">Transmembrane</keyword>
<keyword evidence="4 6" id="KW-1133">Transmembrane helix</keyword>
<dbReference type="Gene3D" id="3.40.50.300">
    <property type="entry name" value="P-loop containing nucleotide triphosphate hydrolases"/>
    <property type="match status" value="1"/>
</dbReference>